<dbReference type="SUPFAM" id="SSF50911">
    <property type="entry name" value="Mannose 6-phosphate receptor domain"/>
    <property type="match status" value="1"/>
</dbReference>
<evidence type="ECO:0000256" key="8">
    <source>
        <dbReference type="SAM" id="Coils"/>
    </source>
</evidence>
<evidence type="ECO:0000313" key="13">
    <source>
        <dbReference type="Proteomes" id="UP001147747"/>
    </source>
</evidence>
<dbReference type="GeneID" id="81365725"/>
<evidence type="ECO:0000256" key="4">
    <source>
        <dbReference type="ARBA" id="ARBA00022734"/>
    </source>
</evidence>
<dbReference type="GO" id="GO:0005789">
    <property type="term" value="C:endoplasmic reticulum membrane"/>
    <property type="evidence" value="ECO:0007669"/>
    <property type="project" value="UniProtKB-SubCell"/>
</dbReference>
<reference evidence="12" key="1">
    <citation type="submission" date="2022-12" db="EMBL/GenBank/DDBJ databases">
        <authorList>
            <person name="Petersen C."/>
        </authorList>
    </citation>
    <scope>NUCLEOTIDE SEQUENCE</scope>
    <source>
        <strain evidence="12">IBT 29677</strain>
    </source>
</reference>
<keyword evidence="3 10" id="KW-0732">Signal</keyword>
<reference evidence="12" key="2">
    <citation type="journal article" date="2023" name="IMA Fungus">
        <title>Comparative genomic study of the Penicillium genus elucidates a diverse pangenome and 15 lateral gene transfer events.</title>
        <authorList>
            <person name="Petersen C."/>
            <person name="Sorensen T."/>
            <person name="Nielsen M.R."/>
            <person name="Sondergaard T.E."/>
            <person name="Sorensen J.L."/>
            <person name="Fitzpatrick D.A."/>
            <person name="Frisvad J.C."/>
            <person name="Nielsen K.L."/>
        </authorList>
    </citation>
    <scope>NUCLEOTIDE SEQUENCE</scope>
    <source>
        <strain evidence="12">IBT 29677</strain>
    </source>
</reference>
<dbReference type="InterPro" id="IPR009011">
    <property type="entry name" value="Man6P_isomerase_rcpt-bd_dom_sf"/>
</dbReference>
<evidence type="ECO:0000256" key="10">
    <source>
        <dbReference type="SAM" id="SignalP"/>
    </source>
</evidence>
<dbReference type="Pfam" id="PF07915">
    <property type="entry name" value="PRKCSH"/>
    <property type="match status" value="1"/>
</dbReference>
<evidence type="ECO:0000256" key="5">
    <source>
        <dbReference type="ARBA" id="ARBA00022824"/>
    </source>
</evidence>
<evidence type="ECO:0000256" key="3">
    <source>
        <dbReference type="ARBA" id="ARBA00022729"/>
    </source>
</evidence>
<feature type="compositionally biased region" description="Acidic residues" evidence="9">
    <location>
        <begin position="503"/>
        <end position="516"/>
    </location>
</feature>
<dbReference type="GO" id="GO:0030970">
    <property type="term" value="P:retrograde protein transport, ER to cytosol"/>
    <property type="evidence" value="ECO:0007669"/>
    <property type="project" value="TreeGrafter"/>
</dbReference>
<keyword evidence="4 7" id="KW-0430">Lectin</keyword>
<feature type="coiled-coil region" evidence="8">
    <location>
        <begin position="401"/>
        <end position="428"/>
    </location>
</feature>
<evidence type="ECO:0000256" key="7">
    <source>
        <dbReference type="RuleBase" id="RU369099"/>
    </source>
</evidence>
<feature type="compositionally biased region" description="Basic and acidic residues" evidence="9">
    <location>
        <begin position="212"/>
        <end position="222"/>
    </location>
</feature>
<comment type="function">
    <text evidence="7">Lectin involved in the quality control of the secretory pathway. As a member of the endoplasmic reticulum-associated degradation lumenal (ERAD-L) surveillance system, targets misfolded endoplasmic reticulum lumenal glycoproteins for degradation.</text>
</comment>
<dbReference type="GO" id="GO:0030968">
    <property type="term" value="P:endoplasmic reticulum unfolded protein response"/>
    <property type="evidence" value="ECO:0007669"/>
    <property type="project" value="UniProtKB-UniRule"/>
</dbReference>
<evidence type="ECO:0000256" key="2">
    <source>
        <dbReference type="ARBA" id="ARBA00009918"/>
    </source>
</evidence>
<organism evidence="12 13">
    <name type="scientific">Penicillium cosmopolitanum</name>
    <dbReference type="NCBI Taxonomy" id="1131564"/>
    <lineage>
        <taxon>Eukaryota</taxon>
        <taxon>Fungi</taxon>
        <taxon>Dikarya</taxon>
        <taxon>Ascomycota</taxon>
        <taxon>Pezizomycotina</taxon>
        <taxon>Eurotiomycetes</taxon>
        <taxon>Eurotiomycetidae</taxon>
        <taxon>Eurotiales</taxon>
        <taxon>Aspergillaceae</taxon>
        <taxon>Penicillium</taxon>
    </lineage>
</organism>
<feature type="domain" description="MRH" evidence="11">
    <location>
        <begin position="157"/>
        <end position="300"/>
    </location>
</feature>
<evidence type="ECO:0000259" key="11">
    <source>
        <dbReference type="PROSITE" id="PS51914"/>
    </source>
</evidence>
<keyword evidence="6" id="KW-1015">Disulfide bond</keyword>
<dbReference type="GO" id="GO:0005788">
    <property type="term" value="C:endoplasmic reticulum lumen"/>
    <property type="evidence" value="ECO:0007669"/>
    <property type="project" value="UniProtKB-UniRule"/>
</dbReference>
<dbReference type="Gene3D" id="2.70.130.10">
    <property type="entry name" value="Mannose-6-phosphate receptor binding domain"/>
    <property type="match status" value="1"/>
</dbReference>
<dbReference type="PANTHER" id="PTHR15414">
    <property type="entry name" value="OS-9-RELATED"/>
    <property type="match status" value="1"/>
</dbReference>
<dbReference type="PROSITE" id="PS51257">
    <property type="entry name" value="PROKAR_LIPOPROTEIN"/>
    <property type="match status" value="1"/>
</dbReference>
<comment type="similarity">
    <text evidence="2 7">Belongs to the OS-9 family.</text>
</comment>
<evidence type="ECO:0000313" key="12">
    <source>
        <dbReference type="EMBL" id="KAJ5408225.1"/>
    </source>
</evidence>
<gene>
    <name evidence="12" type="ORF">N7509_002108</name>
</gene>
<dbReference type="RefSeq" id="XP_056492540.1">
    <property type="nucleotide sequence ID" value="XM_056626745.1"/>
</dbReference>
<feature type="signal peptide" evidence="10">
    <location>
        <begin position="1"/>
        <end position="23"/>
    </location>
</feature>
<comment type="caution">
    <text evidence="12">The sequence shown here is derived from an EMBL/GenBank/DDBJ whole genome shotgun (WGS) entry which is preliminary data.</text>
</comment>
<dbReference type="AlphaFoldDB" id="A0A9X0BD53"/>
<dbReference type="GO" id="GO:0030246">
    <property type="term" value="F:carbohydrate binding"/>
    <property type="evidence" value="ECO:0007669"/>
    <property type="project" value="UniProtKB-UniRule"/>
</dbReference>
<dbReference type="PROSITE" id="PS51914">
    <property type="entry name" value="MRH"/>
    <property type="match status" value="1"/>
</dbReference>
<dbReference type="InterPro" id="IPR012913">
    <property type="entry name" value="OS9-like_dom"/>
</dbReference>
<dbReference type="OrthoDB" id="448954at2759"/>
<dbReference type="InterPro" id="IPR044865">
    <property type="entry name" value="MRH_dom"/>
</dbReference>
<keyword evidence="5 7" id="KW-0256">Endoplasmic reticulum</keyword>
<evidence type="ECO:0000256" key="9">
    <source>
        <dbReference type="SAM" id="MobiDB-lite"/>
    </source>
</evidence>
<sequence length="523" mass="59135">MGRSRHSLAPWLTFACVASGAWAAKRPFNIHDDLLAYPQYQVVFPDEYILDSTAEELLQAQANAADDASSYDQNNPQVYINKAHTGDATHEAGDGTSPSYAYEEMIMDDRRLLCQIPHVALDDLNTTANNQANEAEQQKELARATDRGLELLREMEGKCMYYFSGWWSYSFCYRKQIKQFHALPAGRNVPQYPPMEDPTTHSFILGQFPAHMKENSREEDQKQQQQSSQTEVAELHTKGGSRYLVQHLRGGTTCDLTGRDRRVEVQFHCHPQSTDQIGWIKELTTCSYLMVIYTPRLCDDVAFLPPQQDEIHNIECREILMPEDVADWEAMKDWYQAEQLVDAAAAVELEKVQIVGGIEVGARRLVGMEGKVIEKGRVASTAEERTEAVVKRENGEVRLVSKQLLKKYELNEEKLEEMQKRLDKLADGKDWTLEVVVENNGVIKFQGVVSEDADDTTGSPDDQPLKEEKTPHGEDAPLKKSSDTNKDSGEAPPTKKQPPSDKETEETEEAETEGSEEIFKDEL</sequence>
<keyword evidence="13" id="KW-1185">Reference proteome</keyword>
<dbReference type="PANTHER" id="PTHR15414:SF0">
    <property type="entry name" value="ENDOPLASMIC RETICULUM LECTIN 1"/>
    <property type="match status" value="1"/>
</dbReference>
<evidence type="ECO:0000256" key="1">
    <source>
        <dbReference type="ARBA" id="ARBA00004367"/>
    </source>
</evidence>
<proteinExistence type="inferred from homology"/>
<feature type="compositionally biased region" description="Basic and acidic residues" evidence="9">
    <location>
        <begin position="463"/>
        <end position="489"/>
    </location>
</feature>
<feature type="region of interest" description="Disordered" evidence="9">
    <location>
        <begin position="212"/>
        <end position="233"/>
    </location>
</feature>
<name>A0A9X0BD53_9EURO</name>
<feature type="region of interest" description="Disordered" evidence="9">
    <location>
        <begin position="448"/>
        <end position="523"/>
    </location>
</feature>
<keyword evidence="8" id="KW-0175">Coiled coil</keyword>
<comment type="subcellular location">
    <subcellularLocation>
        <location evidence="1 7">Endoplasmic reticulum membrane</location>
        <topology evidence="1 7">Peripheral membrane protein</topology>
        <orientation evidence="1 7">Lumenal side</orientation>
    </subcellularLocation>
</comment>
<keyword evidence="7" id="KW-0472">Membrane</keyword>
<dbReference type="EMBL" id="JAPZBU010000004">
    <property type="protein sequence ID" value="KAJ5408225.1"/>
    <property type="molecule type" value="Genomic_DNA"/>
</dbReference>
<evidence type="ECO:0000256" key="6">
    <source>
        <dbReference type="ARBA" id="ARBA00023157"/>
    </source>
</evidence>
<protein>
    <recommendedName>
        <fullName evidence="7">Endoplasmic reticulum lectin</fullName>
    </recommendedName>
    <alternativeName>
        <fullName evidence="7">Protein OS-9 homolog</fullName>
    </alternativeName>
</protein>
<dbReference type="Proteomes" id="UP001147747">
    <property type="component" value="Unassembled WGS sequence"/>
</dbReference>
<accession>A0A9X0BD53</accession>
<dbReference type="InterPro" id="IPR045149">
    <property type="entry name" value="OS-9-like"/>
</dbReference>
<feature type="chain" id="PRO_5040822624" description="Endoplasmic reticulum lectin" evidence="10">
    <location>
        <begin position="24"/>
        <end position="523"/>
    </location>
</feature>